<organism evidence="1 2">
    <name type="scientific">Panagrolaimus sp. ES5</name>
    <dbReference type="NCBI Taxonomy" id="591445"/>
    <lineage>
        <taxon>Eukaryota</taxon>
        <taxon>Metazoa</taxon>
        <taxon>Ecdysozoa</taxon>
        <taxon>Nematoda</taxon>
        <taxon>Chromadorea</taxon>
        <taxon>Rhabditida</taxon>
        <taxon>Tylenchina</taxon>
        <taxon>Panagrolaimomorpha</taxon>
        <taxon>Panagrolaimoidea</taxon>
        <taxon>Panagrolaimidae</taxon>
        <taxon>Panagrolaimus</taxon>
    </lineage>
</organism>
<dbReference type="WBParaSite" id="ES5_v2.g858.t1">
    <property type="protein sequence ID" value="ES5_v2.g858.t1"/>
    <property type="gene ID" value="ES5_v2.g858"/>
</dbReference>
<proteinExistence type="predicted"/>
<protein>
    <submittedName>
        <fullName evidence="2">Uncharacterized protein</fullName>
    </submittedName>
</protein>
<sequence length="374" mass="42024">SVAMESSFSNPLASIMAKSLAYEVDNYDDIFNPLPMNPADIRYIEDFSKEEWAEQAAYYQQREYAKKLTYSMNAMITALEDALVEKLLASGQISGTISYSVGETAMHVEIGKMSDLLSQIHVCNEWTIQLPNSVTDLNNENLTETDIYRLSLFCQENNIFMYTENAYSLVTSGYVNSTLKTVGGEIIAIENTTAPIIITGNNRGESNAPTKMTYKDFEDHEILDIHTFLTEQWNGTMFIEIRVLGKNNSDEDGNQNVDDAILFASYQLLPGPLPNDHDLSFTLNKNGATFVFFDQRSMLNKTGRYYIGMGNQNCDSADNNNTVSYDNVTTQFVPSGTCYQREVPIKYSVKAITKAAYFFNETEGRFVNTGIIVN</sequence>
<evidence type="ECO:0000313" key="2">
    <source>
        <dbReference type="WBParaSite" id="ES5_v2.g858.t1"/>
    </source>
</evidence>
<accession>A0AC34GV87</accession>
<dbReference type="Proteomes" id="UP000887579">
    <property type="component" value="Unplaced"/>
</dbReference>
<name>A0AC34GV87_9BILA</name>
<reference evidence="2" key="1">
    <citation type="submission" date="2022-11" db="UniProtKB">
        <authorList>
            <consortium name="WormBaseParasite"/>
        </authorList>
    </citation>
    <scope>IDENTIFICATION</scope>
</reference>
<evidence type="ECO:0000313" key="1">
    <source>
        <dbReference type="Proteomes" id="UP000887579"/>
    </source>
</evidence>